<dbReference type="Gene3D" id="3.40.50.300">
    <property type="entry name" value="P-loop containing nucleotide triphosphate hydrolases"/>
    <property type="match status" value="1"/>
</dbReference>
<dbReference type="GO" id="GO:0046872">
    <property type="term" value="F:metal ion binding"/>
    <property type="evidence" value="ECO:0007669"/>
    <property type="project" value="UniProtKB-KW"/>
</dbReference>
<name>A0A7C4EL87_9BACT</name>
<protein>
    <recommendedName>
        <fullName evidence="3">tRNA threonylcarbamoyladenosine biosynthesis protein TsaE</fullName>
    </recommendedName>
    <alternativeName>
        <fullName evidence="10">t(6)A37 threonylcarbamoyladenosine biosynthesis protein TsaE</fullName>
    </alternativeName>
</protein>
<accession>A0A7C4EL87</accession>
<evidence type="ECO:0000256" key="7">
    <source>
        <dbReference type="ARBA" id="ARBA00022741"/>
    </source>
</evidence>
<dbReference type="InterPro" id="IPR003442">
    <property type="entry name" value="T6A_TsaE"/>
</dbReference>
<dbReference type="GO" id="GO:0005524">
    <property type="term" value="F:ATP binding"/>
    <property type="evidence" value="ECO:0007669"/>
    <property type="project" value="UniProtKB-KW"/>
</dbReference>
<evidence type="ECO:0000256" key="6">
    <source>
        <dbReference type="ARBA" id="ARBA00022723"/>
    </source>
</evidence>
<dbReference type="Pfam" id="PF02367">
    <property type="entry name" value="TsaE"/>
    <property type="match status" value="1"/>
</dbReference>
<keyword evidence="8" id="KW-0067">ATP-binding</keyword>
<comment type="similarity">
    <text evidence="2">Belongs to the TsaE family.</text>
</comment>
<dbReference type="NCBIfam" id="TIGR00150">
    <property type="entry name" value="T6A_YjeE"/>
    <property type="match status" value="1"/>
</dbReference>
<keyword evidence="5" id="KW-0819">tRNA processing</keyword>
<evidence type="ECO:0000256" key="10">
    <source>
        <dbReference type="ARBA" id="ARBA00032441"/>
    </source>
</evidence>
<dbReference type="PANTHER" id="PTHR33540">
    <property type="entry name" value="TRNA THREONYLCARBAMOYLADENOSINE BIOSYNTHESIS PROTEIN TSAE"/>
    <property type="match status" value="1"/>
</dbReference>
<dbReference type="GO" id="GO:0016740">
    <property type="term" value="F:transferase activity"/>
    <property type="evidence" value="ECO:0007669"/>
    <property type="project" value="UniProtKB-KW"/>
</dbReference>
<dbReference type="GO" id="GO:0005737">
    <property type="term" value="C:cytoplasm"/>
    <property type="evidence" value="ECO:0007669"/>
    <property type="project" value="UniProtKB-SubCell"/>
</dbReference>
<proteinExistence type="inferred from homology"/>
<comment type="subcellular location">
    <subcellularLocation>
        <location evidence="1">Cytoplasm</location>
    </subcellularLocation>
</comment>
<keyword evidence="9" id="KW-0460">Magnesium</keyword>
<evidence type="ECO:0000256" key="5">
    <source>
        <dbReference type="ARBA" id="ARBA00022694"/>
    </source>
</evidence>
<keyword evidence="11" id="KW-0808">Transferase</keyword>
<dbReference type="EMBL" id="DTHO01000038">
    <property type="protein sequence ID" value="HGG99544.1"/>
    <property type="molecule type" value="Genomic_DNA"/>
</dbReference>
<evidence type="ECO:0000256" key="2">
    <source>
        <dbReference type="ARBA" id="ARBA00007599"/>
    </source>
</evidence>
<keyword evidence="6" id="KW-0479">Metal-binding</keyword>
<evidence type="ECO:0000256" key="8">
    <source>
        <dbReference type="ARBA" id="ARBA00022840"/>
    </source>
</evidence>
<evidence type="ECO:0000256" key="1">
    <source>
        <dbReference type="ARBA" id="ARBA00004496"/>
    </source>
</evidence>
<dbReference type="InterPro" id="IPR027417">
    <property type="entry name" value="P-loop_NTPase"/>
</dbReference>
<evidence type="ECO:0000256" key="3">
    <source>
        <dbReference type="ARBA" id="ARBA00019010"/>
    </source>
</evidence>
<organism evidence="11">
    <name type="scientific">Thermodesulfovibrio aggregans</name>
    <dbReference type="NCBI Taxonomy" id="86166"/>
    <lineage>
        <taxon>Bacteria</taxon>
        <taxon>Pseudomonadati</taxon>
        <taxon>Nitrospirota</taxon>
        <taxon>Thermodesulfovibrionia</taxon>
        <taxon>Thermodesulfovibrionales</taxon>
        <taxon>Thermodesulfovibrionaceae</taxon>
        <taxon>Thermodesulfovibrio</taxon>
    </lineage>
</organism>
<reference evidence="11" key="1">
    <citation type="journal article" date="2020" name="mSystems">
        <title>Genome- and Community-Level Interaction Insights into Carbon Utilization and Element Cycling Functions of Hydrothermarchaeota in Hydrothermal Sediment.</title>
        <authorList>
            <person name="Zhou Z."/>
            <person name="Liu Y."/>
            <person name="Xu W."/>
            <person name="Pan J."/>
            <person name="Luo Z.H."/>
            <person name="Li M."/>
        </authorList>
    </citation>
    <scope>NUCLEOTIDE SEQUENCE [LARGE SCALE GENOMIC DNA]</scope>
    <source>
        <strain evidence="11">SpSt-788</strain>
    </source>
</reference>
<keyword evidence="7" id="KW-0547">Nucleotide-binding</keyword>
<dbReference type="PANTHER" id="PTHR33540:SF2">
    <property type="entry name" value="TRNA THREONYLCARBAMOYLADENOSINE BIOSYNTHESIS PROTEIN TSAE"/>
    <property type="match status" value="1"/>
</dbReference>
<keyword evidence="4" id="KW-0963">Cytoplasm</keyword>
<evidence type="ECO:0000313" key="11">
    <source>
        <dbReference type="EMBL" id="HGG99544.1"/>
    </source>
</evidence>
<dbReference type="AlphaFoldDB" id="A0A7C4EL87"/>
<evidence type="ECO:0000256" key="4">
    <source>
        <dbReference type="ARBA" id="ARBA00022490"/>
    </source>
</evidence>
<comment type="caution">
    <text evidence="11">The sequence shown here is derived from an EMBL/GenBank/DDBJ whole genome shotgun (WGS) entry which is preliminary data.</text>
</comment>
<sequence length="135" mass="15412">MKIYTYSEEETKILGKIIGEFIKSEGIKVVALYGEMGAGKTVLTKGIASAFGIDEKNIASSSFVIISHYPEHNFYHIDLYRIENITKEDMDLWDYFESGVCVIEWAEKLSELPEKTLKITIDLASENSRIFNLEF</sequence>
<dbReference type="SUPFAM" id="SSF52540">
    <property type="entry name" value="P-loop containing nucleoside triphosphate hydrolases"/>
    <property type="match status" value="1"/>
</dbReference>
<evidence type="ECO:0000256" key="9">
    <source>
        <dbReference type="ARBA" id="ARBA00022842"/>
    </source>
</evidence>
<dbReference type="GO" id="GO:0002949">
    <property type="term" value="P:tRNA threonylcarbamoyladenosine modification"/>
    <property type="evidence" value="ECO:0007669"/>
    <property type="project" value="InterPro"/>
</dbReference>
<gene>
    <name evidence="11" type="primary">tsaE</name>
    <name evidence="11" type="ORF">ENV75_03720</name>
</gene>